<dbReference type="Proteomes" id="UP001201262">
    <property type="component" value="Unassembled WGS sequence"/>
</dbReference>
<evidence type="ECO:0000256" key="4">
    <source>
        <dbReference type="ARBA" id="ARBA00023125"/>
    </source>
</evidence>
<evidence type="ECO:0000259" key="8">
    <source>
        <dbReference type="PROSITE" id="PS50048"/>
    </source>
</evidence>
<dbReference type="Pfam" id="PF00096">
    <property type="entry name" value="zf-C2H2"/>
    <property type="match status" value="1"/>
</dbReference>
<dbReference type="SMART" id="SM00066">
    <property type="entry name" value="GAL4"/>
    <property type="match status" value="1"/>
</dbReference>
<dbReference type="InterPro" id="IPR036236">
    <property type="entry name" value="Znf_C2H2_sf"/>
</dbReference>
<keyword evidence="3" id="KW-0805">Transcription regulation</keyword>
<dbReference type="PROSITE" id="PS50048">
    <property type="entry name" value="ZN2_CY6_FUNGAL_2"/>
    <property type="match status" value="1"/>
</dbReference>
<proteinExistence type="predicted"/>
<evidence type="ECO:0000256" key="6">
    <source>
        <dbReference type="ARBA" id="ARBA00023242"/>
    </source>
</evidence>
<dbReference type="Pfam" id="PF00172">
    <property type="entry name" value="Zn_clus"/>
    <property type="match status" value="1"/>
</dbReference>
<feature type="domain" description="Zn(2)-C6 fungal-type" evidence="8">
    <location>
        <begin position="80"/>
        <end position="109"/>
    </location>
</feature>
<keyword evidence="1" id="KW-0479">Metal-binding</keyword>
<keyword evidence="5" id="KW-0804">Transcription</keyword>
<comment type="caution">
    <text evidence="10">The sequence shown here is derived from an EMBL/GenBank/DDBJ whole genome shotgun (WGS) entry which is preliminary data.</text>
</comment>
<evidence type="ECO:0000313" key="10">
    <source>
        <dbReference type="EMBL" id="KAH8700609.1"/>
    </source>
</evidence>
<keyword evidence="11" id="KW-1185">Reference proteome</keyword>
<dbReference type="PANTHER" id="PTHR47660">
    <property type="entry name" value="TRANSCRIPTION FACTOR WITH C2H2 AND ZN(2)-CYS(6) DNA BINDING DOMAIN (EUROFUNG)-RELATED-RELATED"/>
    <property type="match status" value="1"/>
</dbReference>
<dbReference type="AlphaFoldDB" id="A0AAD4Q0A6"/>
<dbReference type="EMBL" id="JAJTJA010000004">
    <property type="protein sequence ID" value="KAH8700609.1"/>
    <property type="molecule type" value="Genomic_DNA"/>
</dbReference>
<keyword evidence="4" id="KW-0238">DNA-binding</keyword>
<accession>A0AAD4Q0A6</accession>
<dbReference type="Gene3D" id="3.30.160.60">
    <property type="entry name" value="Classic Zinc Finger"/>
    <property type="match status" value="2"/>
</dbReference>
<dbReference type="SUPFAM" id="SSF57701">
    <property type="entry name" value="Zn2/Cys6 DNA-binding domain"/>
    <property type="match status" value="1"/>
</dbReference>
<sequence>MIHTRVEINMEPSRFKCLHPGCNASYRRKEHLVRHTTRHSQSRAFSCPECGVKFDRSDTLRRHKKIHLKPDEPVARVARACDRCHAQKSKCDGHIPCGICARKGLKCSFEREIETGNTATYQKSHGYHPYSGGSDRARKQISFDYIDYIDQEANDSLEITAQTQQGISSSSLSGASAHDIRTALLQHETQLQDDAVRLAEQRNQIQPSSLQLRELFDFPPANEETSFARSIDIKYYVDLYFDYFHPFWPFIMKNSFDPKSEPRVLVLATTMIGLWITGEARLRKLAWTIHSRLHAMLLTQVSNWCVRPTNMGKTGTSANPHLPAGLSNKRWPLASYQAILLFTIFAITAHNPADVMSSETSVDDDGNATENINGDDIIDHIRPIFTRLVRTCRAQGVLYYPAMLAQGGIDDPLVYAWVNLEELKYFALTLYKVSVIFAKLSNDGDNMLDDYEDDGNSSILSLDDLQFPVPDNGYLWSTPGVREFFRRRELQHRDPATASKTSAPGDAEPWISEILGEKAKGFSRAQKRKAWMSLGPFLGYLVGVDL</sequence>
<evidence type="ECO:0000256" key="5">
    <source>
        <dbReference type="ARBA" id="ARBA00023163"/>
    </source>
</evidence>
<dbReference type="GeneID" id="70239660"/>
<dbReference type="InterPro" id="IPR036864">
    <property type="entry name" value="Zn2-C6_fun-type_DNA-bd_sf"/>
</dbReference>
<keyword evidence="7" id="KW-0863">Zinc-finger</keyword>
<keyword evidence="6" id="KW-0539">Nucleus</keyword>
<dbReference type="CDD" id="cd00067">
    <property type="entry name" value="GAL4"/>
    <property type="match status" value="1"/>
</dbReference>
<protein>
    <submittedName>
        <fullName evidence="10">Uncharacterized protein</fullName>
    </submittedName>
</protein>
<evidence type="ECO:0000313" key="11">
    <source>
        <dbReference type="Proteomes" id="UP001201262"/>
    </source>
</evidence>
<dbReference type="PROSITE" id="PS50157">
    <property type="entry name" value="ZINC_FINGER_C2H2_2"/>
    <property type="match status" value="2"/>
</dbReference>
<feature type="domain" description="C2H2-type" evidence="9">
    <location>
        <begin position="15"/>
        <end position="44"/>
    </location>
</feature>
<feature type="domain" description="C2H2-type" evidence="9">
    <location>
        <begin position="45"/>
        <end position="72"/>
    </location>
</feature>
<dbReference type="SMART" id="SM00355">
    <property type="entry name" value="ZnF_C2H2"/>
    <property type="match status" value="2"/>
</dbReference>
<dbReference type="GO" id="GO:0003677">
    <property type="term" value="F:DNA binding"/>
    <property type="evidence" value="ECO:0007669"/>
    <property type="project" value="UniProtKB-KW"/>
</dbReference>
<evidence type="ECO:0000256" key="1">
    <source>
        <dbReference type="ARBA" id="ARBA00022723"/>
    </source>
</evidence>
<evidence type="ECO:0000256" key="2">
    <source>
        <dbReference type="ARBA" id="ARBA00022833"/>
    </source>
</evidence>
<evidence type="ECO:0000259" key="9">
    <source>
        <dbReference type="PROSITE" id="PS50157"/>
    </source>
</evidence>
<dbReference type="RefSeq" id="XP_046074315.1">
    <property type="nucleotide sequence ID" value="XM_046209373.1"/>
</dbReference>
<evidence type="ECO:0000256" key="3">
    <source>
        <dbReference type="ARBA" id="ARBA00023015"/>
    </source>
</evidence>
<dbReference type="PANTHER" id="PTHR47660:SF7">
    <property type="entry name" value="TRANSCRIPTION FACTOR WITH C2H2 AND ZN(2)-CYS(6) DNA BINDING DOMAIN (EUROFUNG)"/>
    <property type="match status" value="1"/>
</dbReference>
<evidence type="ECO:0000256" key="7">
    <source>
        <dbReference type="PROSITE-ProRule" id="PRU00042"/>
    </source>
</evidence>
<dbReference type="GO" id="GO:0008270">
    <property type="term" value="F:zinc ion binding"/>
    <property type="evidence" value="ECO:0007669"/>
    <property type="project" value="UniProtKB-KW"/>
</dbReference>
<reference evidence="10" key="1">
    <citation type="submission" date="2021-12" db="EMBL/GenBank/DDBJ databases">
        <title>Convergent genome expansion in fungi linked to evolution of root-endophyte symbiosis.</title>
        <authorList>
            <consortium name="DOE Joint Genome Institute"/>
            <person name="Ke Y.-H."/>
            <person name="Bonito G."/>
            <person name="Liao H.-L."/>
            <person name="Looney B."/>
            <person name="Rojas-Flechas A."/>
            <person name="Nash J."/>
            <person name="Hameed K."/>
            <person name="Schadt C."/>
            <person name="Martin F."/>
            <person name="Crous P.W."/>
            <person name="Miettinen O."/>
            <person name="Magnuson J.K."/>
            <person name="Labbe J."/>
            <person name="Jacobson D."/>
            <person name="Doktycz M.J."/>
            <person name="Veneault-Fourrey C."/>
            <person name="Kuo A."/>
            <person name="Mondo S."/>
            <person name="Calhoun S."/>
            <person name="Riley R."/>
            <person name="Ohm R."/>
            <person name="LaButti K."/>
            <person name="Andreopoulos B."/>
            <person name="Pangilinan J."/>
            <person name="Nolan M."/>
            <person name="Tritt A."/>
            <person name="Clum A."/>
            <person name="Lipzen A."/>
            <person name="Daum C."/>
            <person name="Barry K."/>
            <person name="Grigoriev I.V."/>
            <person name="Vilgalys R."/>
        </authorList>
    </citation>
    <scope>NUCLEOTIDE SEQUENCE</scope>
    <source>
        <strain evidence="10">PMI_201</strain>
    </source>
</reference>
<dbReference type="SUPFAM" id="SSF57667">
    <property type="entry name" value="beta-beta-alpha zinc fingers"/>
    <property type="match status" value="1"/>
</dbReference>
<organism evidence="10 11">
    <name type="scientific">Talaromyces proteolyticus</name>
    <dbReference type="NCBI Taxonomy" id="1131652"/>
    <lineage>
        <taxon>Eukaryota</taxon>
        <taxon>Fungi</taxon>
        <taxon>Dikarya</taxon>
        <taxon>Ascomycota</taxon>
        <taxon>Pezizomycotina</taxon>
        <taxon>Eurotiomycetes</taxon>
        <taxon>Eurotiomycetidae</taxon>
        <taxon>Eurotiales</taxon>
        <taxon>Trichocomaceae</taxon>
        <taxon>Talaromyces</taxon>
        <taxon>Talaromyces sect. Bacilispori</taxon>
    </lineage>
</organism>
<keyword evidence="2" id="KW-0862">Zinc</keyword>
<dbReference type="PROSITE" id="PS00463">
    <property type="entry name" value="ZN2_CY6_FUNGAL_1"/>
    <property type="match status" value="1"/>
</dbReference>
<dbReference type="PROSITE" id="PS00028">
    <property type="entry name" value="ZINC_FINGER_C2H2_1"/>
    <property type="match status" value="2"/>
</dbReference>
<dbReference type="InterPro" id="IPR001138">
    <property type="entry name" value="Zn2Cys6_DnaBD"/>
</dbReference>
<dbReference type="Gene3D" id="4.10.240.10">
    <property type="entry name" value="Zn(2)-C6 fungal-type DNA-binding domain"/>
    <property type="match status" value="1"/>
</dbReference>
<dbReference type="GO" id="GO:0000981">
    <property type="term" value="F:DNA-binding transcription factor activity, RNA polymerase II-specific"/>
    <property type="evidence" value="ECO:0007669"/>
    <property type="project" value="InterPro"/>
</dbReference>
<dbReference type="InterPro" id="IPR013087">
    <property type="entry name" value="Znf_C2H2_type"/>
</dbReference>
<name>A0AAD4Q0A6_9EURO</name>
<gene>
    <name evidence="10" type="ORF">BGW36DRAFT_132549</name>
</gene>